<organism evidence="2 3">
    <name type="scientific">Sphingomonas telluris</name>
    <dbReference type="NCBI Taxonomy" id="2907998"/>
    <lineage>
        <taxon>Bacteria</taxon>
        <taxon>Pseudomonadati</taxon>
        <taxon>Pseudomonadota</taxon>
        <taxon>Alphaproteobacteria</taxon>
        <taxon>Sphingomonadales</taxon>
        <taxon>Sphingomonadaceae</taxon>
        <taxon>Sphingomonas</taxon>
    </lineage>
</organism>
<feature type="chain" id="PRO_5045366021" evidence="1">
    <location>
        <begin position="19"/>
        <end position="183"/>
    </location>
</feature>
<accession>A0ABS9VNG7</accession>
<dbReference type="RefSeq" id="WP_241447316.1">
    <property type="nucleotide sequence ID" value="NZ_JAKZHW010000001.1"/>
</dbReference>
<keyword evidence="1" id="KW-0732">Signal</keyword>
<dbReference type="EMBL" id="JAKZHW010000001">
    <property type="protein sequence ID" value="MCH8616520.1"/>
    <property type="molecule type" value="Genomic_DNA"/>
</dbReference>
<reference evidence="2 3" key="1">
    <citation type="submission" date="2022-03" db="EMBL/GenBank/DDBJ databases">
        <authorList>
            <person name="Jo J.-H."/>
            <person name="Im W.-T."/>
        </authorList>
    </citation>
    <scope>NUCLEOTIDE SEQUENCE [LARGE SCALE GENOMIC DNA]</scope>
    <source>
        <strain evidence="2 3">SM33</strain>
    </source>
</reference>
<dbReference type="Proteomes" id="UP001203058">
    <property type="component" value="Unassembled WGS sequence"/>
</dbReference>
<evidence type="ECO:0000313" key="3">
    <source>
        <dbReference type="Proteomes" id="UP001203058"/>
    </source>
</evidence>
<keyword evidence="3" id="KW-1185">Reference proteome</keyword>
<name>A0ABS9VNG7_9SPHN</name>
<proteinExistence type="predicted"/>
<evidence type="ECO:0000256" key="1">
    <source>
        <dbReference type="SAM" id="SignalP"/>
    </source>
</evidence>
<protein>
    <submittedName>
        <fullName evidence="2">Uncharacterized protein</fullName>
    </submittedName>
</protein>
<gene>
    <name evidence="2" type="ORF">LZ016_10455</name>
</gene>
<feature type="signal peptide" evidence="1">
    <location>
        <begin position="1"/>
        <end position="18"/>
    </location>
</feature>
<comment type="caution">
    <text evidence="2">The sequence shown here is derived from an EMBL/GenBank/DDBJ whole genome shotgun (WGS) entry which is preliminary data.</text>
</comment>
<evidence type="ECO:0000313" key="2">
    <source>
        <dbReference type="EMBL" id="MCH8616520.1"/>
    </source>
</evidence>
<sequence>MRLSICLLSAAAFFEATASEAASIRDIETSWGRSGVTYAEYRSDAAACEKEAASTEIAGTPEVRELVKASRALDNVYASAWMAYPAAAAGMASPTGIVSSVSNPGNAALRVSRSFAVEDNIQDVRAMLQKTMDACLLRLGYRQFRLTSEQRERLKKLPLRSARRHLYLHGLARDPNVLQAQGL</sequence>